<dbReference type="SUPFAM" id="SSF48371">
    <property type="entry name" value="ARM repeat"/>
    <property type="match status" value="2"/>
</dbReference>
<evidence type="ECO:0000313" key="7">
    <source>
        <dbReference type="EMBL" id="KAH0504562.1"/>
    </source>
</evidence>
<dbReference type="InterPro" id="IPR011989">
    <property type="entry name" value="ARM-like"/>
</dbReference>
<comment type="subcellular location">
    <subcellularLocation>
        <location evidence="1">Nucleus</location>
    </subcellularLocation>
</comment>
<feature type="region of interest" description="Disordered" evidence="4">
    <location>
        <begin position="1156"/>
        <end position="1228"/>
    </location>
</feature>
<comment type="similarity">
    <text evidence="2">Belongs to the RRP12 family.</text>
</comment>
<reference evidence="7" key="1">
    <citation type="submission" date="2020-03" db="EMBL/GenBank/DDBJ databases">
        <title>Studies in the Genomics of Life Span.</title>
        <authorList>
            <person name="Glass D."/>
        </authorList>
    </citation>
    <scope>NUCLEOTIDE SEQUENCE</scope>
    <source>
        <strain evidence="7">LTLLF</strain>
        <tissue evidence="7">Muscle</tissue>
    </source>
</reference>
<proteinExistence type="inferred from homology"/>
<dbReference type="InterPro" id="IPR016024">
    <property type="entry name" value="ARM-type_fold"/>
</dbReference>
<evidence type="ECO:0000313" key="8">
    <source>
        <dbReference type="Proteomes" id="UP000710432"/>
    </source>
</evidence>
<dbReference type="Pfam" id="PF25772">
    <property type="entry name" value="HEAT_RRP12_N"/>
    <property type="match status" value="1"/>
</dbReference>
<feature type="region of interest" description="Disordered" evidence="4">
    <location>
        <begin position="1407"/>
        <end position="1426"/>
    </location>
</feature>
<accession>A0A8J6KVU8</accession>
<feature type="compositionally biased region" description="Acidic residues" evidence="4">
    <location>
        <begin position="1183"/>
        <end position="1197"/>
    </location>
</feature>
<dbReference type="InterPro" id="IPR012978">
    <property type="entry name" value="HEAT_RRP12"/>
</dbReference>
<dbReference type="Gene3D" id="1.25.10.10">
    <property type="entry name" value="Leucine-rich Repeat Variant"/>
    <property type="match status" value="1"/>
</dbReference>
<evidence type="ECO:0000259" key="5">
    <source>
        <dbReference type="Pfam" id="PF08161"/>
    </source>
</evidence>
<sequence>MGRTGKLPSGVSGKLKRWKKGHSSDSNPATCRHRQAARSRFFSRPSGKSDLTVDAVKLHNELQSGTLSLGKSPAPETAMDQDLEVPFSEKSSGTFLSGLSDCTNVTFSKVQRFWESNSAAHKEICAVLAAVTEVIRSQGGKETETEYFAALMTTMEAVESPESLAAVAYLLNLVLKRVPSPVLVKKFSETSKAFMDIMAAQASSGSSSALRWVLSCLAILLRKQDLEAWGYPVTLQVYHGLLSFTVHAKPKIRKAAQHGVCSVLKGSDFMFGEKAPAHHPAAVSTAKFCIQEIEKSGGAREATTTLHMLTLLKDMLPCFPEALVKSCSETLLRVMTLNHVLVTACAMQAFHSLFHAKPSTSTLSAELNAQIITALYDYVPSENDLQPLLAWLKVMEKAHINLVRMQRDLGLGHLARFFGMALTCLLSPHSQVVAAATQTLKEILKECVAPHIADIGSVTSSASGPPQYIAKMFRAVEEGLTYKFHAAWSSVLQLLAVFFEACGKQAHPVMKKCLQSLCDLRLSPHFPHTAALDQAVGAAVTSMGPEVVLQAVPLEIDGSEETLDFPRSWLLPVIRDHVRETRLGFFTTYFLPLATTLKSKAMDLAQAGSTVESKIYDTLQWQIWTLLPGFCTRPTDVAASFKGLARTLGTAINERPDLRVTVCQALRTLITKGCEAEADRAEVSRFAKNFLPILFNLYGQPVAAGEAAAPRRAVLETIRTYLTITDSQLVNSFLEKATEKVLDPASSDFTRLSVLDLVVALAPHSDEAAISKLYSTIRPYLESKVHGVQKKAYRVLEEVCASSQGPANRFVQSHLDDLKKTLLDSLKSTASPAKRPRLKCLIHIVKKLSAEHEEFIAALIPESKVHGVQKKAYRVLEEVCASSQGPANRFVQSHLDDLKKTLLDSLKSTASPAKRPRLKCLIHIVKKLSAEHEEFIAALIPEACVAYPGCHLGQHVLIRLFGQVILCTKEVSVGARKNAFTLLVEMGHAFLRFGSSQEEALQRYLVLIYPGLVGAVTTVSCSILALTHLLFEFKGLMGTSTVEQLLENVCLLLASRTRDVVKSALGFIKVAVVVMDVLHLAKHVQLVMDAIGKLSDDMRRHFRMKLRNLFIKFIRKFGSVHLNGVEFELVKDLLPAEYHKVLVNIRKAETRAKKHRALSQAAMEEEEEEEEEEEPVQSKGDSIEEILADSEDEDEEEERGRSKEQRKLTRQRSRAWLKEGGGDEPLNFLDPKVAQRVLATQPRPRQGKKKDHGFKVSADGRLIIREEEDGDKAEEEDGTKGRSVGFLSGQLLYLTPLLSQPVIVASQFLACFSGSGLGGQKKKFKRQREAEEDELEIPPRYQAGGSGIHRPVAKMATPGAEYKAKKGKGDVKKKGRLDPYAYIPLNRSKLNRRKKVKLQGQFKGLVKAAQRGSQVGHKLRRKDRRS</sequence>
<dbReference type="PANTHER" id="PTHR48287:SF1">
    <property type="entry name" value="ARM REPEAT SUPERFAMILY PROTEIN"/>
    <property type="match status" value="1"/>
</dbReference>
<feature type="compositionally biased region" description="Basic residues" evidence="4">
    <location>
        <begin position="1417"/>
        <end position="1426"/>
    </location>
</feature>
<feature type="compositionally biased region" description="Acidic residues" evidence="4">
    <location>
        <begin position="1266"/>
        <end position="1277"/>
    </location>
</feature>
<evidence type="ECO:0000256" key="1">
    <source>
        <dbReference type="ARBA" id="ARBA00004123"/>
    </source>
</evidence>
<feature type="compositionally biased region" description="Basic and acidic residues" evidence="4">
    <location>
        <begin position="1198"/>
        <end position="1207"/>
    </location>
</feature>
<organism evidence="7 8">
    <name type="scientific">Microtus ochrogaster</name>
    <name type="common">Prairie vole</name>
    <dbReference type="NCBI Taxonomy" id="79684"/>
    <lineage>
        <taxon>Eukaryota</taxon>
        <taxon>Metazoa</taxon>
        <taxon>Chordata</taxon>
        <taxon>Craniata</taxon>
        <taxon>Vertebrata</taxon>
        <taxon>Euteleostomi</taxon>
        <taxon>Mammalia</taxon>
        <taxon>Eutheria</taxon>
        <taxon>Euarchontoglires</taxon>
        <taxon>Glires</taxon>
        <taxon>Rodentia</taxon>
        <taxon>Myomorpha</taxon>
        <taxon>Muroidea</taxon>
        <taxon>Cricetidae</taxon>
        <taxon>Arvicolinae</taxon>
        <taxon>Microtus</taxon>
    </lineage>
</organism>
<feature type="domain" description="RRP12 HEAT" evidence="5">
    <location>
        <begin position="427"/>
        <end position="700"/>
    </location>
</feature>
<feature type="region of interest" description="Disordered" evidence="4">
    <location>
        <begin position="1240"/>
        <end position="1281"/>
    </location>
</feature>
<comment type="caution">
    <text evidence="7">The sequence shown here is derived from an EMBL/GenBank/DDBJ whole genome shotgun (WGS) entry which is preliminary data.</text>
</comment>
<protein>
    <submittedName>
        <fullName evidence="7">RRP12-like protein</fullName>
    </submittedName>
</protein>
<feature type="domain" description="RRP12 N-terminal HEAT" evidence="6">
    <location>
        <begin position="110"/>
        <end position="357"/>
    </location>
</feature>
<dbReference type="InterPro" id="IPR057860">
    <property type="entry name" value="HEAT_RRP12_N"/>
</dbReference>
<gene>
    <name evidence="7" type="ORF">LTLLF_182370</name>
</gene>
<feature type="compositionally biased region" description="Acidic residues" evidence="4">
    <location>
        <begin position="1163"/>
        <end position="1175"/>
    </location>
</feature>
<evidence type="ECO:0000256" key="2">
    <source>
        <dbReference type="ARBA" id="ARBA00007690"/>
    </source>
</evidence>
<name>A0A8J6KVU8_MICOH</name>
<evidence type="ECO:0000256" key="3">
    <source>
        <dbReference type="ARBA" id="ARBA00023242"/>
    </source>
</evidence>
<evidence type="ECO:0000256" key="4">
    <source>
        <dbReference type="SAM" id="MobiDB-lite"/>
    </source>
</evidence>
<feature type="region of interest" description="Disordered" evidence="4">
    <location>
        <begin position="1318"/>
        <end position="1351"/>
    </location>
</feature>
<dbReference type="Proteomes" id="UP000710432">
    <property type="component" value="Unassembled WGS sequence"/>
</dbReference>
<dbReference type="PANTHER" id="PTHR48287">
    <property type="entry name" value="ARM REPEAT SUPERFAMILY PROTEIN"/>
    <property type="match status" value="1"/>
</dbReference>
<dbReference type="EMBL" id="JAATJU010025000">
    <property type="protein sequence ID" value="KAH0504562.1"/>
    <property type="molecule type" value="Genomic_DNA"/>
</dbReference>
<keyword evidence="3" id="KW-0539">Nucleus</keyword>
<evidence type="ECO:0000259" key="6">
    <source>
        <dbReference type="Pfam" id="PF25772"/>
    </source>
</evidence>
<dbReference type="Pfam" id="PF08161">
    <property type="entry name" value="RRP12_HEAT"/>
    <property type="match status" value="1"/>
</dbReference>
<dbReference type="GO" id="GO:0005634">
    <property type="term" value="C:nucleus"/>
    <property type="evidence" value="ECO:0007669"/>
    <property type="project" value="UniProtKB-SubCell"/>
</dbReference>
<dbReference type="InterPro" id="IPR052087">
    <property type="entry name" value="RRP12"/>
</dbReference>
<feature type="region of interest" description="Disordered" evidence="4">
    <location>
        <begin position="1"/>
        <end position="47"/>
    </location>
</feature>